<evidence type="ECO:0000313" key="10">
    <source>
        <dbReference type="Proteomes" id="UP000019335"/>
    </source>
</evidence>
<dbReference type="Pfam" id="PF03725">
    <property type="entry name" value="RNase_PH_C"/>
    <property type="match status" value="1"/>
</dbReference>
<keyword evidence="9" id="KW-0378">Hydrolase</keyword>
<dbReference type="Gene3D" id="3.30.230.70">
    <property type="entry name" value="GHMP Kinase, N-terminal domain"/>
    <property type="match status" value="1"/>
</dbReference>
<dbReference type="PANTHER" id="PTHR11097:SF8">
    <property type="entry name" value="EXOSOME COMPLEX COMPONENT RRP42"/>
    <property type="match status" value="1"/>
</dbReference>
<dbReference type="GO" id="GO:0000177">
    <property type="term" value="C:cytoplasmic exosome (RNase complex)"/>
    <property type="evidence" value="ECO:0007669"/>
    <property type="project" value="TreeGrafter"/>
</dbReference>
<evidence type="ECO:0000259" key="8">
    <source>
        <dbReference type="Pfam" id="PF03725"/>
    </source>
</evidence>
<reference evidence="9 10" key="1">
    <citation type="journal article" date="2014" name="Mol. Plant">
        <title>Chromosome Scale Genome Assembly and Transcriptome Profiling of Nannochloropsis gaditana in Nitrogen Depletion.</title>
        <authorList>
            <person name="Corteggiani Carpinelli E."/>
            <person name="Telatin A."/>
            <person name="Vitulo N."/>
            <person name="Forcato C."/>
            <person name="D'Angelo M."/>
            <person name="Schiavon R."/>
            <person name="Vezzi A."/>
            <person name="Giacometti G.M."/>
            <person name="Morosinotto T."/>
            <person name="Valle G."/>
        </authorList>
    </citation>
    <scope>NUCLEOTIDE SEQUENCE [LARGE SCALE GENOMIC DNA]</scope>
    <source>
        <strain evidence="9 10">B-31</strain>
    </source>
</reference>
<dbReference type="GO" id="GO:0034476">
    <property type="term" value="P:U5 snRNA 3'-end processing"/>
    <property type="evidence" value="ECO:0007669"/>
    <property type="project" value="TreeGrafter"/>
</dbReference>
<dbReference type="OrthoDB" id="272245at2759"/>
<dbReference type="InterPro" id="IPR036345">
    <property type="entry name" value="ExoRNase_PH_dom2_sf"/>
</dbReference>
<dbReference type="SUPFAM" id="SSF55666">
    <property type="entry name" value="Ribonuclease PH domain 2-like"/>
    <property type="match status" value="1"/>
</dbReference>
<keyword evidence="10" id="KW-1185">Reference proteome</keyword>
<dbReference type="GO" id="GO:0005730">
    <property type="term" value="C:nucleolus"/>
    <property type="evidence" value="ECO:0007669"/>
    <property type="project" value="UniProtKB-SubCell"/>
</dbReference>
<name>W7T0S0_9STRA</name>
<dbReference type="GO" id="GO:0071038">
    <property type="term" value="P:TRAMP-dependent tRNA surveillance pathway"/>
    <property type="evidence" value="ECO:0007669"/>
    <property type="project" value="TreeGrafter"/>
</dbReference>
<dbReference type="EMBL" id="AZIL01002879">
    <property type="protein sequence ID" value="EWM20680.1"/>
    <property type="molecule type" value="Genomic_DNA"/>
</dbReference>
<evidence type="ECO:0000256" key="4">
    <source>
        <dbReference type="ARBA" id="ARBA00022490"/>
    </source>
</evidence>
<protein>
    <recommendedName>
        <fullName evidence="6">Ribosomal RNA-processing protein 42</fullName>
    </recommendedName>
</protein>
<dbReference type="AlphaFoldDB" id="W7T0S0"/>
<keyword evidence="5" id="KW-0271">Exosome</keyword>
<dbReference type="GO" id="GO:0004527">
    <property type="term" value="F:exonuclease activity"/>
    <property type="evidence" value="ECO:0007669"/>
    <property type="project" value="UniProtKB-KW"/>
</dbReference>
<dbReference type="GO" id="GO:0000176">
    <property type="term" value="C:nuclear exosome (RNase complex)"/>
    <property type="evidence" value="ECO:0007669"/>
    <property type="project" value="TreeGrafter"/>
</dbReference>
<evidence type="ECO:0000313" key="9">
    <source>
        <dbReference type="EMBL" id="EWM20680.1"/>
    </source>
</evidence>
<dbReference type="CDD" id="cd11367">
    <property type="entry name" value="RNase_PH_RRP42"/>
    <property type="match status" value="1"/>
</dbReference>
<dbReference type="InterPro" id="IPR050590">
    <property type="entry name" value="Exosome_comp_Rrp42_subfam"/>
</dbReference>
<dbReference type="Pfam" id="PF01138">
    <property type="entry name" value="RNase_PH"/>
    <property type="match status" value="1"/>
</dbReference>
<feature type="domain" description="Exoribonuclease phosphorolytic" evidence="7">
    <location>
        <begin position="32"/>
        <end position="169"/>
    </location>
</feature>
<comment type="similarity">
    <text evidence="3">Belongs to the RNase PH family.</text>
</comment>
<evidence type="ECO:0000259" key="7">
    <source>
        <dbReference type="Pfam" id="PF01138"/>
    </source>
</evidence>
<keyword evidence="9" id="KW-0269">Exonuclease</keyword>
<dbReference type="GO" id="GO:0071028">
    <property type="term" value="P:nuclear mRNA surveillance"/>
    <property type="evidence" value="ECO:0007669"/>
    <property type="project" value="TreeGrafter"/>
</dbReference>
<dbReference type="InterPro" id="IPR020568">
    <property type="entry name" value="Ribosomal_Su5_D2-typ_SF"/>
</dbReference>
<dbReference type="GO" id="GO:0071035">
    <property type="term" value="P:nuclear polyadenylation-dependent rRNA catabolic process"/>
    <property type="evidence" value="ECO:0007669"/>
    <property type="project" value="TreeGrafter"/>
</dbReference>
<dbReference type="GO" id="GO:0035925">
    <property type="term" value="F:mRNA 3'-UTR AU-rich region binding"/>
    <property type="evidence" value="ECO:0007669"/>
    <property type="project" value="TreeGrafter"/>
</dbReference>
<dbReference type="Proteomes" id="UP000019335">
    <property type="component" value="Unassembled WGS sequence"/>
</dbReference>
<comment type="subcellular location">
    <subcellularLocation>
        <location evidence="1">Cytoplasm</location>
    </subcellularLocation>
    <subcellularLocation>
        <location evidence="2">Nucleus</location>
        <location evidence="2">Nucleolus</location>
    </subcellularLocation>
</comment>
<dbReference type="InterPro" id="IPR027408">
    <property type="entry name" value="PNPase/RNase_PH_dom_sf"/>
</dbReference>
<accession>W7T0S0</accession>
<gene>
    <name evidence="9" type="ORF">Naga_100704g1</name>
</gene>
<proteinExistence type="inferred from homology"/>
<sequence length="318" mass="33864">MLSQARSRTELAFMEAGVEQDVRADGRRRVDYRDISVTVDVVPSSHGSARVILGHDATEVLAVVKADLSQPSYERARCGTLELNVEVSPLALLYKETGREVEDLNAELTTAFESFLVESGALDMEALCITPGKYAWTIYLDVIVLEGQGNILDAVSLAAYAALRTAALPGVDAISGGLDSANNPIEDFELSSTDILDAKPLPVQNLPICITLNRIGNFVVVDTAAEEEAEGGVQARLTVAVDETGHICGLYKGAGGGFPVGEMHTLAQHAVPIAKKVLEGLKAAIGLTDKKEKKGIEKGSSKLRCEAGTWRRDACVGE</sequence>
<evidence type="ECO:0000256" key="1">
    <source>
        <dbReference type="ARBA" id="ARBA00004496"/>
    </source>
</evidence>
<evidence type="ECO:0000256" key="6">
    <source>
        <dbReference type="ARBA" id="ARBA00042523"/>
    </source>
</evidence>
<evidence type="ECO:0000256" key="2">
    <source>
        <dbReference type="ARBA" id="ARBA00004604"/>
    </source>
</evidence>
<dbReference type="InterPro" id="IPR015847">
    <property type="entry name" value="ExoRNase_PH_dom2"/>
</dbReference>
<dbReference type="GO" id="GO:0034475">
    <property type="term" value="P:U4 snRNA 3'-end processing"/>
    <property type="evidence" value="ECO:0007669"/>
    <property type="project" value="TreeGrafter"/>
</dbReference>
<dbReference type="GO" id="GO:0034473">
    <property type="term" value="P:U1 snRNA 3'-end processing"/>
    <property type="evidence" value="ECO:0007669"/>
    <property type="project" value="TreeGrafter"/>
</dbReference>
<keyword evidence="9" id="KW-0540">Nuclease</keyword>
<organism evidence="9 10">
    <name type="scientific">Nannochloropsis gaditana</name>
    <dbReference type="NCBI Taxonomy" id="72520"/>
    <lineage>
        <taxon>Eukaryota</taxon>
        <taxon>Sar</taxon>
        <taxon>Stramenopiles</taxon>
        <taxon>Ochrophyta</taxon>
        <taxon>Eustigmatophyceae</taxon>
        <taxon>Eustigmatales</taxon>
        <taxon>Monodopsidaceae</taxon>
        <taxon>Nannochloropsis</taxon>
    </lineage>
</organism>
<feature type="domain" description="Exoribonuclease phosphorolytic" evidence="8">
    <location>
        <begin position="205"/>
        <end position="263"/>
    </location>
</feature>
<evidence type="ECO:0000256" key="3">
    <source>
        <dbReference type="ARBA" id="ARBA00006678"/>
    </source>
</evidence>
<keyword evidence="4" id="KW-0963">Cytoplasm</keyword>
<dbReference type="GO" id="GO:0000467">
    <property type="term" value="P:exonucleolytic trimming to generate mature 3'-end of 5.8S rRNA from tricistronic rRNA transcript (SSU-rRNA, 5.8S rRNA, LSU-rRNA)"/>
    <property type="evidence" value="ECO:0007669"/>
    <property type="project" value="TreeGrafter"/>
</dbReference>
<dbReference type="PANTHER" id="PTHR11097">
    <property type="entry name" value="EXOSOME COMPLEX EXONUCLEASE RIBOSOMAL RNA PROCESSING PROTEIN"/>
    <property type="match status" value="1"/>
</dbReference>
<dbReference type="SUPFAM" id="SSF54211">
    <property type="entry name" value="Ribosomal protein S5 domain 2-like"/>
    <property type="match status" value="1"/>
</dbReference>
<dbReference type="GO" id="GO:0016075">
    <property type="term" value="P:rRNA catabolic process"/>
    <property type="evidence" value="ECO:0007669"/>
    <property type="project" value="TreeGrafter"/>
</dbReference>
<dbReference type="InterPro" id="IPR001247">
    <property type="entry name" value="ExoRNase_PH_dom1"/>
</dbReference>
<evidence type="ECO:0000256" key="5">
    <source>
        <dbReference type="ARBA" id="ARBA00022835"/>
    </source>
</evidence>
<comment type="caution">
    <text evidence="9">The sequence shown here is derived from an EMBL/GenBank/DDBJ whole genome shotgun (WGS) entry which is preliminary data.</text>
</comment>